<evidence type="ECO:0000313" key="8">
    <source>
        <dbReference type="EMBL" id="SUP59424.1"/>
    </source>
</evidence>
<accession>A0A380P3M7</accession>
<keyword evidence="8" id="KW-0808">Transferase</keyword>
<evidence type="ECO:0000256" key="5">
    <source>
        <dbReference type="ARBA" id="ARBA00023136"/>
    </source>
</evidence>
<name>A0A380P3M7_WEIVI</name>
<evidence type="ECO:0000256" key="3">
    <source>
        <dbReference type="ARBA" id="ARBA00022692"/>
    </source>
</evidence>
<dbReference type="InterPro" id="IPR027379">
    <property type="entry name" value="CLS_N"/>
</dbReference>
<keyword evidence="5 6" id="KW-0472">Membrane</keyword>
<proteinExistence type="predicted"/>
<evidence type="ECO:0000256" key="4">
    <source>
        <dbReference type="ARBA" id="ARBA00022989"/>
    </source>
</evidence>
<keyword evidence="4 6" id="KW-1133">Transmembrane helix</keyword>
<dbReference type="AlphaFoldDB" id="A0A380P3M7"/>
<evidence type="ECO:0000256" key="2">
    <source>
        <dbReference type="ARBA" id="ARBA00022475"/>
    </source>
</evidence>
<organism evidence="8 9">
    <name type="scientific">Weissella viridescens</name>
    <name type="common">Lactobacillus viridescens</name>
    <dbReference type="NCBI Taxonomy" id="1629"/>
    <lineage>
        <taxon>Bacteria</taxon>
        <taxon>Bacillati</taxon>
        <taxon>Bacillota</taxon>
        <taxon>Bacilli</taxon>
        <taxon>Lactobacillales</taxon>
        <taxon>Lactobacillaceae</taxon>
        <taxon>Weissella</taxon>
    </lineage>
</organism>
<evidence type="ECO:0000259" key="7">
    <source>
        <dbReference type="Pfam" id="PF13396"/>
    </source>
</evidence>
<dbReference type="EC" id="2.7.8.-" evidence="8"/>
<keyword evidence="3 6" id="KW-0812">Transmembrane</keyword>
<dbReference type="Pfam" id="PF13396">
    <property type="entry name" value="PLDc_N"/>
    <property type="match status" value="1"/>
</dbReference>
<comment type="subcellular location">
    <subcellularLocation>
        <location evidence="1">Cell membrane</location>
        <topology evidence="1">Multi-pass membrane protein</topology>
    </subcellularLocation>
</comment>
<sequence length="93" mass="10744">MNLIAAIITVFDEKRDIASIWAWLLVLLLFPVVGFFIYAFLGRKISHSKIFDLRTQEDLGIDQIAENQRDLLAKNAEEDRENTVNKNPFSIYS</sequence>
<evidence type="ECO:0000256" key="1">
    <source>
        <dbReference type="ARBA" id="ARBA00004651"/>
    </source>
</evidence>
<protein>
    <submittedName>
        <fullName evidence="8">Cardiolipin synthase</fullName>
        <ecNumber evidence="8">2.7.8.-</ecNumber>
    </submittedName>
</protein>
<feature type="domain" description="Cardiolipin synthase N-terminal" evidence="7">
    <location>
        <begin position="3"/>
        <end position="43"/>
    </location>
</feature>
<dbReference type="GO" id="GO:0005886">
    <property type="term" value="C:plasma membrane"/>
    <property type="evidence" value="ECO:0007669"/>
    <property type="project" value="UniProtKB-SubCell"/>
</dbReference>
<feature type="transmembrane region" description="Helical" evidence="6">
    <location>
        <begin position="20"/>
        <end position="41"/>
    </location>
</feature>
<dbReference type="EMBL" id="UHIV01000004">
    <property type="protein sequence ID" value="SUP59424.1"/>
    <property type="molecule type" value="Genomic_DNA"/>
</dbReference>
<evidence type="ECO:0000313" key="9">
    <source>
        <dbReference type="Proteomes" id="UP000254621"/>
    </source>
</evidence>
<dbReference type="Proteomes" id="UP000254621">
    <property type="component" value="Unassembled WGS sequence"/>
</dbReference>
<reference evidence="8 9" key="1">
    <citation type="submission" date="2018-06" db="EMBL/GenBank/DDBJ databases">
        <authorList>
            <consortium name="Pathogen Informatics"/>
            <person name="Doyle S."/>
        </authorList>
    </citation>
    <scope>NUCLEOTIDE SEQUENCE [LARGE SCALE GENOMIC DNA]</scope>
    <source>
        <strain evidence="8 9">NCTC13645</strain>
    </source>
</reference>
<dbReference type="GO" id="GO:0016740">
    <property type="term" value="F:transferase activity"/>
    <property type="evidence" value="ECO:0007669"/>
    <property type="project" value="UniProtKB-KW"/>
</dbReference>
<gene>
    <name evidence="8" type="primary">cls_3</name>
    <name evidence="8" type="ORF">NCTC13645_01680</name>
</gene>
<keyword evidence="2" id="KW-1003">Cell membrane</keyword>
<evidence type="ECO:0000256" key="6">
    <source>
        <dbReference type="SAM" id="Phobius"/>
    </source>
</evidence>